<organism evidence="1 2">
    <name type="scientific">Dermacentor silvarum</name>
    <name type="common">Tick</name>
    <dbReference type="NCBI Taxonomy" id="543639"/>
    <lineage>
        <taxon>Eukaryota</taxon>
        <taxon>Metazoa</taxon>
        <taxon>Ecdysozoa</taxon>
        <taxon>Arthropoda</taxon>
        <taxon>Chelicerata</taxon>
        <taxon>Arachnida</taxon>
        <taxon>Acari</taxon>
        <taxon>Parasitiformes</taxon>
        <taxon>Ixodida</taxon>
        <taxon>Ixodoidea</taxon>
        <taxon>Ixodidae</taxon>
        <taxon>Rhipicephalinae</taxon>
        <taxon>Dermacentor</taxon>
    </lineage>
</organism>
<dbReference type="EMBL" id="CM023471">
    <property type="protein sequence ID" value="KAH7966436.1"/>
    <property type="molecule type" value="Genomic_DNA"/>
</dbReference>
<comment type="caution">
    <text evidence="1">The sequence shown here is derived from an EMBL/GenBank/DDBJ whole genome shotgun (WGS) entry which is preliminary data.</text>
</comment>
<name>A0ACB8DEW8_DERSI</name>
<proteinExistence type="predicted"/>
<evidence type="ECO:0000313" key="1">
    <source>
        <dbReference type="EMBL" id="KAH7966436.1"/>
    </source>
</evidence>
<reference evidence="1" key="1">
    <citation type="submission" date="2020-05" db="EMBL/GenBank/DDBJ databases">
        <title>Large-scale comparative analyses of tick genomes elucidate their genetic diversity and vector capacities.</title>
        <authorList>
            <person name="Jia N."/>
            <person name="Wang J."/>
            <person name="Shi W."/>
            <person name="Du L."/>
            <person name="Sun Y."/>
            <person name="Zhan W."/>
            <person name="Jiang J."/>
            <person name="Wang Q."/>
            <person name="Zhang B."/>
            <person name="Ji P."/>
            <person name="Sakyi L.B."/>
            <person name="Cui X."/>
            <person name="Yuan T."/>
            <person name="Jiang B."/>
            <person name="Yang W."/>
            <person name="Lam T.T.-Y."/>
            <person name="Chang Q."/>
            <person name="Ding S."/>
            <person name="Wang X."/>
            <person name="Zhu J."/>
            <person name="Ruan X."/>
            <person name="Zhao L."/>
            <person name="Wei J."/>
            <person name="Que T."/>
            <person name="Du C."/>
            <person name="Cheng J."/>
            <person name="Dai P."/>
            <person name="Han X."/>
            <person name="Huang E."/>
            <person name="Gao Y."/>
            <person name="Liu J."/>
            <person name="Shao H."/>
            <person name="Ye R."/>
            <person name="Li L."/>
            <person name="Wei W."/>
            <person name="Wang X."/>
            <person name="Wang C."/>
            <person name="Yang T."/>
            <person name="Huo Q."/>
            <person name="Li W."/>
            <person name="Guo W."/>
            <person name="Chen H."/>
            <person name="Zhou L."/>
            <person name="Ni X."/>
            <person name="Tian J."/>
            <person name="Zhou Y."/>
            <person name="Sheng Y."/>
            <person name="Liu T."/>
            <person name="Pan Y."/>
            <person name="Xia L."/>
            <person name="Li J."/>
            <person name="Zhao F."/>
            <person name="Cao W."/>
        </authorList>
    </citation>
    <scope>NUCLEOTIDE SEQUENCE</scope>
    <source>
        <strain evidence="1">Dsil-2018</strain>
    </source>
</reference>
<sequence>MRHTDTRRHYGRARLRDRQIPMEVYNDAELSWQYRFSKQAVLRLLEMLPLVPKDNERGHPVPPLLQLLIALRFYGAGTFQVVTGDLVTVSQSTVSRIIARMSRMIADTLFPQLVKFPNANDLASVMQEFYTIARSRFRLTDTCSVRFLVLDHAAMARNELRQHCAFFFGKVCFLFFSIVRVG</sequence>
<gene>
    <name evidence="1" type="ORF">HPB49_016240</name>
</gene>
<protein>
    <submittedName>
        <fullName evidence="1">Uncharacterized protein</fullName>
    </submittedName>
</protein>
<evidence type="ECO:0000313" key="2">
    <source>
        <dbReference type="Proteomes" id="UP000821865"/>
    </source>
</evidence>
<accession>A0ACB8DEW8</accession>
<keyword evidence="2" id="KW-1185">Reference proteome</keyword>
<dbReference type="Proteomes" id="UP000821865">
    <property type="component" value="Chromosome 2"/>
</dbReference>